<keyword evidence="2 4" id="KW-0863">Zinc-finger</keyword>
<keyword evidence="3" id="KW-0862">Zinc</keyword>
<dbReference type="PROSITE" id="PS51044">
    <property type="entry name" value="ZF_SP_RING"/>
    <property type="match status" value="1"/>
</dbReference>
<feature type="region of interest" description="Disordered" evidence="5">
    <location>
        <begin position="530"/>
        <end position="560"/>
    </location>
</feature>
<keyword evidence="1" id="KW-0479">Metal-binding</keyword>
<evidence type="ECO:0000313" key="7">
    <source>
        <dbReference type="EMBL" id="GFE54789.1"/>
    </source>
</evidence>
<dbReference type="PANTHER" id="PTHR10782:SF4">
    <property type="entry name" value="TONALLI, ISOFORM E"/>
    <property type="match status" value="1"/>
</dbReference>
<dbReference type="CDD" id="cd16650">
    <property type="entry name" value="SP-RING_PIAS-like"/>
    <property type="match status" value="1"/>
</dbReference>
<protein>
    <submittedName>
        <fullName evidence="7">MIZ zinc finger domain containing protein</fullName>
    </submittedName>
</protein>
<feature type="domain" description="SP-RING-type" evidence="6">
    <location>
        <begin position="218"/>
        <end position="308"/>
    </location>
</feature>
<dbReference type="Gene3D" id="3.30.40.10">
    <property type="entry name" value="Zinc/RING finger domain, C3HC4 (zinc finger)"/>
    <property type="match status" value="1"/>
</dbReference>
<evidence type="ECO:0000259" key="6">
    <source>
        <dbReference type="PROSITE" id="PS51044"/>
    </source>
</evidence>
<evidence type="ECO:0000256" key="1">
    <source>
        <dbReference type="ARBA" id="ARBA00022723"/>
    </source>
</evidence>
<evidence type="ECO:0000256" key="2">
    <source>
        <dbReference type="ARBA" id="ARBA00022771"/>
    </source>
</evidence>
<sequence>MSCNTKNTNDYTYCICSGCHVDSDNTPPLKCKTCTNLSHRTCTCYRGADDDFECSLCRLHLLDPFNHIVDFLWYDRMGSKTANFKINIPDIEKWEAQDKDLYVVSLPLSKNKLVHEWPKTLELKINNEMVHRVKEPNWGHSRKDNPIKITYAIQPGENLFEICSNTYEENTPLFLIVITVSKRVTIERMMDNIKKRRNLSFEDSKKRIIDLINNQGGDDEVICIEKGYKIELNCPITLSRIEIPTRGKHCKHLQCFDLHAYLQVMQNMSTFNARWKCPECPLIVKPKDLVIDGYVLQILKTLPIDISAVELDTAGNYKGLAVNRQWKDCIPCTDLNIVDDVDNTPDKSNVASTCNTRIATENDAQLPLKNRGSKSNQTDELQSKAYHGFKPSSIVDLDKIHKTAHTSGTTMSPMSNEIIVLDSSDDEIRTNETHGCIRHAPASGGNSSTPSAISHHSEPTVCNAIYENRNVSGDKENYKECVKSPPSTLSQRLNRLPQVPQPSKGLTQPEKRGVECLAGQNNNTTRVVSTTANAQMSRTPASAHDSVKRTKPNSKISTGT</sequence>
<accession>A0A9W5TEK6</accession>
<dbReference type="OrthoDB" id="28127at2759"/>
<organism evidence="7 8">
    <name type="scientific">Babesia ovis</name>
    <dbReference type="NCBI Taxonomy" id="5869"/>
    <lineage>
        <taxon>Eukaryota</taxon>
        <taxon>Sar</taxon>
        <taxon>Alveolata</taxon>
        <taxon>Apicomplexa</taxon>
        <taxon>Aconoidasida</taxon>
        <taxon>Piroplasmida</taxon>
        <taxon>Babesiidae</taxon>
        <taxon>Babesia</taxon>
    </lineage>
</organism>
<name>A0A9W5TEK6_BABOV</name>
<dbReference type="AlphaFoldDB" id="A0A9W5TEK6"/>
<dbReference type="GO" id="GO:0000785">
    <property type="term" value="C:chromatin"/>
    <property type="evidence" value="ECO:0007669"/>
    <property type="project" value="TreeGrafter"/>
</dbReference>
<dbReference type="EMBL" id="BLIY01000017">
    <property type="protein sequence ID" value="GFE54789.1"/>
    <property type="molecule type" value="Genomic_DNA"/>
</dbReference>
<feature type="region of interest" description="Disordered" evidence="5">
    <location>
        <begin position="485"/>
        <end position="510"/>
    </location>
</feature>
<dbReference type="Proteomes" id="UP001057455">
    <property type="component" value="Unassembled WGS sequence"/>
</dbReference>
<evidence type="ECO:0000256" key="3">
    <source>
        <dbReference type="ARBA" id="ARBA00022833"/>
    </source>
</evidence>
<dbReference type="PANTHER" id="PTHR10782">
    <property type="entry name" value="ZINC FINGER MIZ DOMAIN-CONTAINING PROTEIN"/>
    <property type="match status" value="1"/>
</dbReference>
<dbReference type="Pfam" id="PF02891">
    <property type="entry name" value="zf-MIZ"/>
    <property type="match status" value="1"/>
</dbReference>
<reference evidence="7" key="1">
    <citation type="submission" date="2019-12" db="EMBL/GenBank/DDBJ databases">
        <title>Genome sequence of Babesia ovis.</title>
        <authorList>
            <person name="Yamagishi J."/>
            <person name="Sevinc F."/>
            <person name="Xuan X."/>
        </authorList>
    </citation>
    <scope>NUCLEOTIDE SEQUENCE</scope>
    <source>
        <strain evidence="7">Selcuk</strain>
    </source>
</reference>
<evidence type="ECO:0000313" key="8">
    <source>
        <dbReference type="Proteomes" id="UP001057455"/>
    </source>
</evidence>
<dbReference type="InterPro" id="IPR013083">
    <property type="entry name" value="Znf_RING/FYVE/PHD"/>
</dbReference>
<evidence type="ECO:0000256" key="4">
    <source>
        <dbReference type="PROSITE-ProRule" id="PRU00452"/>
    </source>
</evidence>
<dbReference type="GO" id="GO:0008270">
    <property type="term" value="F:zinc ion binding"/>
    <property type="evidence" value="ECO:0007669"/>
    <property type="project" value="UniProtKB-KW"/>
</dbReference>
<comment type="caution">
    <text evidence="7">The sequence shown here is derived from an EMBL/GenBank/DDBJ whole genome shotgun (WGS) entry which is preliminary data.</text>
</comment>
<proteinExistence type="predicted"/>
<dbReference type="SUPFAM" id="SSF57850">
    <property type="entry name" value="RING/U-box"/>
    <property type="match status" value="1"/>
</dbReference>
<keyword evidence="8" id="KW-1185">Reference proteome</keyword>
<gene>
    <name evidence="7" type="ORF">BaOVIS_021930</name>
</gene>
<feature type="region of interest" description="Disordered" evidence="5">
    <location>
        <begin position="437"/>
        <end position="456"/>
    </location>
</feature>
<feature type="compositionally biased region" description="Polar residues" evidence="5">
    <location>
        <begin position="444"/>
        <end position="454"/>
    </location>
</feature>
<evidence type="ECO:0000256" key="5">
    <source>
        <dbReference type="SAM" id="MobiDB-lite"/>
    </source>
</evidence>
<dbReference type="GO" id="GO:0061665">
    <property type="term" value="F:SUMO ligase activity"/>
    <property type="evidence" value="ECO:0007669"/>
    <property type="project" value="TreeGrafter"/>
</dbReference>
<dbReference type="GO" id="GO:0016925">
    <property type="term" value="P:protein sumoylation"/>
    <property type="evidence" value="ECO:0007669"/>
    <property type="project" value="TreeGrafter"/>
</dbReference>
<dbReference type="InterPro" id="IPR004181">
    <property type="entry name" value="Znf_MIZ"/>
</dbReference>
<feature type="region of interest" description="Disordered" evidence="5">
    <location>
        <begin position="362"/>
        <end position="385"/>
    </location>
</feature>
<feature type="compositionally biased region" description="Polar residues" evidence="5">
    <location>
        <begin position="530"/>
        <end position="540"/>
    </location>
</feature>